<dbReference type="AlphaFoldDB" id="A0A672ICN6"/>
<dbReference type="Proteomes" id="UP000472267">
    <property type="component" value="Unassembled WGS sequence"/>
</dbReference>
<reference evidence="2" key="1">
    <citation type="submission" date="2025-08" db="UniProtKB">
        <authorList>
            <consortium name="Ensembl"/>
        </authorList>
    </citation>
    <scope>IDENTIFICATION</scope>
</reference>
<dbReference type="OMA" id="ACGIPIC"/>
<dbReference type="Ensembl" id="ENSSFAT00005040327.1">
    <property type="protein sequence ID" value="ENSSFAP00005038887.1"/>
    <property type="gene ID" value="ENSSFAG00005019465.1"/>
</dbReference>
<accession>A0A672ICN6</accession>
<proteinExistence type="inferred from homology"/>
<evidence type="ECO:0008006" key="4">
    <source>
        <dbReference type="Google" id="ProtNLM"/>
    </source>
</evidence>
<evidence type="ECO:0000313" key="2">
    <source>
        <dbReference type="Ensembl" id="ENSSFAP00005038887.1"/>
    </source>
</evidence>
<evidence type="ECO:0000313" key="3">
    <source>
        <dbReference type="Proteomes" id="UP000472267"/>
    </source>
</evidence>
<reference evidence="2" key="2">
    <citation type="submission" date="2025-09" db="UniProtKB">
        <authorList>
            <consortium name="Ensembl"/>
        </authorList>
    </citation>
    <scope>IDENTIFICATION</scope>
</reference>
<sequence>HNFQLSVTQDYSMADRPLSDWNTGLCDCCEDTSTCCYGFWCCPCLACTCQIISERTGVCLPLCDLFSPAIFAAFGIPLFVPPAVLSLRSLLSIASLQGSLCKDIAVSCFCSTCSWCQIHRKLKEHRKAMSNYISNTVRVSQTTVTRGRQRYQY</sequence>
<evidence type="ECO:0000256" key="1">
    <source>
        <dbReference type="ARBA" id="ARBA00009024"/>
    </source>
</evidence>
<organism evidence="2 3">
    <name type="scientific">Salarias fasciatus</name>
    <name type="common">Jewelled blenny</name>
    <name type="synonym">Blennius fasciatus</name>
    <dbReference type="NCBI Taxonomy" id="181472"/>
    <lineage>
        <taxon>Eukaryota</taxon>
        <taxon>Metazoa</taxon>
        <taxon>Chordata</taxon>
        <taxon>Craniata</taxon>
        <taxon>Vertebrata</taxon>
        <taxon>Euteleostomi</taxon>
        <taxon>Actinopterygii</taxon>
        <taxon>Neopterygii</taxon>
        <taxon>Teleostei</taxon>
        <taxon>Neoteleostei</taxon>
        <taxon>Acanthomorphata</taxon>
        <taxon>Ovalentaria</taxon>
        <taxon>Blenniimorphae</taxon>
        <taxon>Blenniiformes</taxon>
        <taxon>Blennioidei</taxon>
        <taxon>Blenniidae</taxon>
        <taxon>Salariinae</taxon>
        <taxon>Salarias</taxon>
    </lineage>
</organism>
<protein>
    <recommendedName>
        <fullName evidence="4">Plac8 onzin related protein 2</fullName>
    </recommendedName>
</protein>
<keyword evidence="3" id="KW-1185">Reference proteome</keyword>
<dbReference type="PANTHER" id="PTHR15907">
    <property type="entry name" value="DUF614 FAMILY PROTEIN-RELATED"/>
    <property type="match status" value="1"/>
</dbReference>
<dbReference type="InterPro" id="IPR006461">
    <property type="entry name" value="PLAC_motif_containing"/>
</dbReference>
<name>A0A672ICN6_SALFA</name>
<dbReference type="InParanoid" id="A0A672ICN6"/>
<comment type="similarity">
    <text evidence="1">Belongs to the cornifelin family.</text>
</comment>
<dbReference type="Pfam" id="PF04749">
    <property type="entry name" value="PLAC8"/>
    <property type="match status" value="1"/>
</dbReference>
<dbReference type="NCBIfam" id="TIGR01571">
    <property type="entry name" value="A_thal_Cys_rich"/>
    <property type="match status" value="1"/>
</dbReference>